<protein>
    <submittedName>
        <fullName evidence="1">Uncharacterized protein</fullName>
    </submittedName>
</protein>
<dbReference type="AlphaFoldDB" id="F5YYW7"/>
<dbReference type="HOGENOM" id="CLU_3273083_0_0_11"/>
<reference evidence="1 2" key="1">
    <citation type="journal article" date="2011" name="J. Bacteriol.">
        <title>Complete genome sequence of a novel clinical isolate, the nontuberculous Mycobacterium strain JDM601.</title>
        <authorList>
            <person name="Zhang Z.Y."/>
            <person name="Sun Z.Q."/>
            <person name="Wang Z.L."/>
            <person name="Wen Z.L."/>
            <person name="Sun Q.W."/>
            <person name="Zhu Z.Q."/>
            <person name="Song Y.Z."/>
            <person name="Zhao J.W."/>
            <person name="Wang H.H."/>
            <person name="Zhang S.L."/>
            <person name="Guo X.K."/>
        </authorList>
    </citation>
    <scope>NUCLEOTIDE SEQUENCE [LARGE SCALE GENOMIC DNA]</scope>
    <source>
        <strain evidence="1 2">JDM601</strain>
    </source>
</reference>
<gene>
    <name evidence="1" type="ordered locus">JDM601_0282</name>
</gene>
<dbReference type="STRING" id="875328.JDM601_0282"/>
<evidence type="ECO:0000313" key="2">
    <source>
        <dbReference type="Proteomes" id="UP000009224"/>
    </source>
</evidence>
<dbReference type="Proteomes" id="UP000009224">
    <property type="component" value="Chromosome"/>
</dbReference>
<organism evidence="1 2">
    <name type="scientific">Mycolicibacter sinensis (strain JDM601)</name>
    <name type="common">Mycobacterium sinense</name>
    <dbReference type="NCBI Taxonomy" id="875328"/>
    <lineage>
        <taxon>Bacteria</taxon>
        <taxon>Bacillati</taxon>
        <taxon>Actinomycetota</taxon>
        <taxon>Actinomycetes</taxon>
        <taxon>Mycobacteriales</taxon>
        <taxon>Mycobacteriaceae</taxon>
        <taxon>Mycolicibacter</taxon>
    </lineage>
</organism>
<keyword evidence="2" id="KW-1185">Reference proteome</keyword>
<accession>F5YYW7</accession>
<proteinExistence type="predicted"/>
<dbReference type="EMBL" id="CP002329">
    <property type="protein sequence ID" value="AEF34282.1"/>
    <property type="molecule type" value="Genomic_DNA"/>
</dbReference>
<name>F5YYW7_MYCSD</name>
<dbReference type="KEGG" id="mjd:JDM601_0282"/>
<evidence type="ECO:0000313" key="1">
    <source>
        <dbReference type="EMBL" id="AEF34282.1"/>
    </source>
</evidence>
<sequence length="41" mass="4936">MLTTRTVRPIRSRCPADDRMCMTVCRHRCVFKLSRVVLDRR</sequence>